<keyword evidence="4 6" id="KW-0472">Membrane</keyword>
<dbReference type="PROSITE" id="PS51012">
    <property type="entry name" value="ABC_TM2"/>
    <property type="match status" value="1"/>
</dbReference>
<evidence type="ECO:0000256" key="1">
    <source>
        <dbReference type="ARBA" id="ARBA00004141"/>
    </source>
</evidence>
<feature type="transmembrane region" description="Helical" evidence="6">
    <location>
        <begin position="77"/>
        <end position="96"/>
    </location>
</feature>
<evidence type="ECO:0000313" key="9">
    <source>
        <dbReference type="Proteomes" id="UP000255467"/>
    </source>
</evidence>
<organism evidence="8 9">
    <name type="scientific">Nocardia otitidiscaviarum</name>
    <dbReference type="NCBI Taxonomy" id="1823"/>
    <lineage>
        <taxon>Bacteria</taxon>
        <taxon>Bacillati</taxon>
        <taxon>Actinomycetota</taxon>
        <taxon>Actinomycetes</taxon>
        <taxon>Mycobacteriales</taxon>
        <taxon>Nocardiaceae</taxon>
        <taxon>Nocardia</taxon>
    </lineage>
</organism>
<accession>A0A378YAL7</accession>
<feature type="transmembrane region" description="Helical" evidence="6">
    <location>
        <begin position="117"/>
        <end position="141"/>
    </location>
</feature>
<dbReference type="PANTHER" id="PTHR43229">
    <property type="entry name" value="NODULATION PROTEIN J"/>
    <property type="match status" value="1"/>
</dbReference>
<name>A0A378YAL7_9NOCA</name>
<dbReference type="GO" id="GO:0140359">
    <property type="term" value="F:ABC-type transporter activity"/>
    <property type="evidence" value="ECO:0007669"/>
    <property type="project" value="InterPro"/>
</dbReference>
<sequence>MSTVTTATRTYDTRSHGIADTTTMLRRNLLHAKRYPGLAASVVLMPIILLLMFNYIFGGALKAATGDAKYIDYLAPGMMLMVPAFVCAGLAVMVASDMTKGIVNRFRSMSISQSAMLNGQVIGTAVQALLGVIVMTLVAFAVGFRTNANPLEWLAALGLILLVTIALNWLAVGIGLVAQTPESAGNLPLPITMLPFLGSGLVPTDTMPAGVRQFAEYQPFSPITETLRGLLMGTEIGKNGILAIAWCVALAVLGYLWSNAMFRKRAN</sequence>
<feature type="transmembrane region" description="Helical" evidence="6">
    <location>
        <begin position="153"/>
        <end position="177"/>
    </location>
</feature>
<dbReference type="InterPro" id="IPR000412">
    <property type="entry name" value="ABC_2_transport"/>
</dbReference>
<keyword evidence="6" id="KW-1003">Cell membrane</keyword>
<keyword evidence="3 6" id="KW-1133">Transmembrane helix</keyword>
<protein>
    <recommendedName>
        <fullName evidence="6">Transport permease protein</fullName>
    </recommendedName>
</protein>
<dbReference type="InterPro" id="IPR051784">
    <property type="entry name" value="Nod_factor_ABC_transporter"/>
</dbReference>
<dbReference type="PANTHER" id="PTHR43229:SF2">
    <property type="entry name" value="NODULATION PROTEIN J"/>
    <property type="match status" value="1"/>
</dbReference>
<dbReference type="GO" id="GO:0043190">
    <property type="term" value="C:ATP-binding cassette (ABC) transporter complex"/>
    <property type="evidence" value="ECO:0007669"/>
    <property type="project" value="InterPro"/>
</dbReference>
<dbReference type="AlphaFoldDB" id="A0A378YAL7"/>
<comment type="similarity">
    <text evidence="6">Belongs to the ABC-2 integral membrane protein family.</text>
</comment>
<feature type="transmembrane region" description="Helical" evidence="6">
    <location>
        <begin position="184"/>
        <end position="202"/>
    </location>
</feature>
<keyword evidence="2 6" id="KW-0812">Transmembrane</keyword>
<dbReference type="PIRSF" id="PIRSF006648">
    <property type="entry name" value="DrrB"/>
    <property type="match status" value="1"/>
</dbReference>
<comment type="subcellular location">
    <subcellularLocation>
        <location evidence="6">Cell membrane</location>
        <topology evidence="6">Multi-pass membrane protein</topology>
    </subcellularLocation>
    <subcellularLocation>
        <location evidence="1">Membrane</location>
        <topology evidence="1">Multi-pass membrane protein</topology>
    </subcellularLocation>
</comment>
<dbReference type="InterPro" id="IPR013525">
    <property type="entry name" value="ABC2_TM"/>
</dbReference>
<dbReference type="Pfam" id="PF01061">
    <property type="entry name" value="ABC2_membrane"/>
    <property type="match status" value="1"/>
</dbReference>
<keyword evidence="6" id="KW-0813">Transport</keyword>
<feature type="transmembrane region" description="Helical" evidence="6">
    <location>
        <begin position="240"/>
        <end position="258"/>
    </location>
</feature>
<evidence type="ECO:0000313" key="8">
    <source>
        <dbReference type="EMBL" id="SUA74262.1"/>
    </source>
</evidence>
<feature type="domain" description="ABC transmembrane type-2" evidence="7">
    <location>
        <begin position="37"/>
        <end position="265"/>
    </location>
</feature>
<dbReference type="STRING" id="1406858.GCA_000710895_02971"/>
<gene>
    <name evidence="8" type="primary">drrB_4</name>
    <name evidence="8" type="ORF">NCTC1934_01496</name>
</gene>
<keyword evidence="5" id="KW-0046">Antibiotic resistance</keyword>
<proteinExistence type="inferred from homology"/>
<reference evidence="8 9" key="1">
    <citation type="submission" date="2018-06" db="EMBL/GenBank/DDBJ databases">
        <authorList>
            <consortium name="Pathogen Informatics"/>
            <person name="Doyle S."/>
        </authorList>
    </citation>
    <scope>NUCLEOTIDE SEQUENCE [LARGE SCALE GENOMIC DNA]</scope>
    <source>
        <strain evidence="8 9">NCTC1934</strain>
    </source>
</reference>
<dbReference type="RefSeq" id="WP_051037898.1">
    <property type="nucleotide sequence ID" value="NZ_UGRY01000002.1"/>
</dbReference>
<dbReference type="Proteomes" id="UP000255467">
    <property type="component" value="Unassembled WGS sequence"/>
</dbReference>
<evidence type="ECO:0000256" key="2">
    <source>
        <dbReference type="ARBA" id="ARBA00022692"/>
    </source>
</evidence>
<feature type="transmembrane region" description="Helical" evidence="6">
    <location>
        <begin position="35"/>
        <end position="57"/>
    </location>
</feature>
<dbReference type="InterPro" id="IPR047817">
    <property type="entry name" value="ABC2_TM_bact-type"/>
</dbReference>
<evidence type="ECO:0000256" key="5">
    <source>
        <dbReference type="ARBA" id="ARBA00023251"/>
    </source>
</evidence>
<dbReference type="GO" id="GO:0046677">
    <property type="term" value="P:response to antibiotic"/>
    <property type="evidence" value="ECO:0007669"/>
    <property type="project" value="UniProtKB-KW"/>
</dbReference>
<keyword evidence="9" id="KW-1185">Reference proteome</keyword>
<evidence type="ECO:0000259" key="7">
    <source>
        <dbReference type="PROSITE" id="PS51012"/>
    </source>
</evidence>
<evidence type="ECO:0000256" key="3">
    <source>
        <dbReference type="ARBA" id="ARBA00022989"/>
    </source>
</evidence>
<evidence type="ECO:0000256" key="4">
    <source>
        <dbReference type="ARBA" id="ARBA00023136"/>
    </source>
</evidence>
<evidence type="ECO:0000256" key="6">
    <source>
        <dbReference type="RuleBase" id="RU361157"/>
    </source>
</evidence>
<dbReference type="OrthoDB" id="670210at2"/>
<dbReference type="EMBL" id="UGRY01000002">
    <property type="protein sequence ID" value="SUA74262.1"/>
    <property type="molecule type" value="Genomic_DNA"/>
</dbReference>